<keyword evidence="3" id="KW-0539">Nucleus</keyword>
<dbReference type="Pfam" id="PF02037">
    <property type="entry name" value="SAP"/>
    <property type="match status" value="1"/>
</dbReference>
<keyword evidence="7" id="KW-1185">Reference proteome</keyword>
<dbReference type="GO" id="GO:0003723">
    <property type="term" value="F:RNA binding"/>
    <property type="evidence" value="ECO:0007669"/>
    <property type="project" value="UniProtKB-KW"/>
</dbReference>
<dbReference type="InterPro" id="IPR036361">
    <property type="entry name" value="SAP_dom_sf"/>
</dbReference>
<dbReference type="GO" id="GO:0043565">
    <property type="term" value="F:sequence-specific DNA binding"/>
    <property type="evidence" value="ECO:0007669"/>
    <property type="project" value="TreeGrafter"/>
</dbReference>
<gene>
    <name evidence="6" type="ORF">CEUTPL_LOCUS2185</name>
</gene>
<evidence type="ECO:0000313" key="6">
    <source>
        <dbReference type="EMBL" id="CAG9761483.1"/>
    </source>
</evidence>
<dbReference type="OrthoDB" id="79455at2759"/>
<accession>A0A9N9MCE3</accession>
<dbReference type="Gene3D" id="1.10.720.30">
    <property type="entry name" value="SAP domain"/>
    <property type="match status" value="1"/>
</dbReference>
<feature type="compositionally biased region" description="Basic and acidic residues" evidence="4">
    <location>
        <begin position="88"/>
        <end position="101"/>
    </location>
</feature>
<reference evidence="6" key="1">
    <citation type="submission" date="2022-01" db="EMBL/GenBank/DDBJ databases">
        <authorList>
            <person name="King R."/>
        </authorList>
    </citation>
    <scope>NUCLEOTIDE SEQUENCE</scope>
</reference>
<proteinExistence type="predicted"/>
<evidence type="ECO:0000256" key="3">
    <source>
        <dbReference type="ARBA" id="ARBA00023242"/>
    </source>
</evidence>
<dbReference type="AlphaFoldDB" id="A0A9N9MCE3"/>
<dbReference type="PANTHER" id="PTHR15683:SF8">
    <property type="entry name" value="SCAFFOLD ATTACHMENT FACTOR B, ISOFORM B"/>
    <property type="match status" value="1"/>
</dbReference>
<keyword evidence="2" id="KW-0694">RNA-binding</keyword>
<name>A0A9N9MCE3_9CUCU</name>
<dbReference type="GO" id="GO:0050684">
    <property type="term" value="P:regulation of mRNA processing"/>
    <property type="evidence" value="ECO:0007669"/>
    <property type="project" value="TreeGrafter"/>
</dbReference>
<dbReference type="InterPro" id="IPR051738">
    <property type="entry name" value="SAF_Modulators"/>
</dbReference>
<evidence type="ECO:0000259" key="5">
    <source>
        <dbReference type="PROSITE" id="PS50800"/>
    </source>
</evidence>
<evidence type="ECO:0000256" key="2">
    <source>
        <dbReference type="ARBA" id="ARBA00022884"/>
    </source>
</evidence>
<dbReference type="Proteomes" id="UP001152799">
    <property type="component" value="Chromosome 10"/>
</dbReference>
<evidence type="ECO:0000256" key="4">
    <source>
        <dbReference type="SAM" id="MobiDB-lite"/>
    </source>
</evidence>
<sequence>MATKRVVLSELRLADLKRELEEREMDTNGRKTELQQRLHAALIQEDEDPDIFMFEIPGSVDINSFMKQLQTNLTNKLEESSRNLQKKLEERLDESSRKIRDQLTGGIN</sequence>
<organism evidence="6 7">
    <name type="scientific">Ceutorhynchus assimilis</name>
    <name type="common">cabbage seed weevil</name>
    <dbReference type="NCBI Taxonomy" id="467358"/>
    <lineage>
        <taxon>Eukaryota</taxon>
        <taxon>Metazoa</taxon>
        <taxon>Ecdysozoa</taxon>
        <taxon>Arthropoda</taxon>
        <taxon>Hexapoda</taxon>
        <taxon>Insecta</taxon>
        <taxon>Pterygota</taxon>
        <taxon>Neoptera</taxon>
        <taxon>Endopterygota</taxon>
        <taxon>Coleoptera</taxon>
        <taxon>Polyphaga</taxon>
        <taxon>Cucujiformia</taxon>
        <taxon>Curculionidae</taxon>
        <taxon>Ceutorhynchinae</taxon>
        <taxon>Ceutorhynchus</taxon>
    </lineage>
</organism>
<evidence type="ECO:0000313" key="7">
    <source>
        <dbReference type="Proteomes" id="UP001152799"/>
    </source>
</evidence>
<dbReference type="GO" id="GO:0005634">
    <property type="term" value="C:nucleus"/>
    <property type="evidence" value="ECO:0007669"/>
    <property type="project" value="UniProtKB-SubCell"/>
</dbReference>
<feature type="region of interest" description="Disordered" evidence="4">
    <location>
        <begin position="88"/>
        <end position="108"/>
    </location>
</feature>
<dbReference type="PROSITE" id="PS50800">
    <property type="entry name" value="SAP"/>
    <property type="match status" value="1"/>
</dbReference>
<dbReference type="GO" id="GO:0006357">
    <property type="term" value="P:regulation of transcription by RNA polymerase II"/>
    <property type="evidence" value="ECO:0007669"/>
    <property type="project" value="TreeGrafter"/>
</dbReference>
<comment type="subcellular location">
    <subcellularLocation>
        <location evidence="1">Nucleus</location>
    </subcellularLocation>
</comment>
<evidence type="ECO:0000256" key="1">
    <source>
        <dbReference type="ARBA" id="ARBA00004123"/>
    </source>
</evidence>
<protein>
    <recommendedName>
        <fullName evidence="5">SAP domain-containing protein</fullName>
    </recommendedName>
</protein>
<feature type="domain" description="SAP" evidence="5">
    <location>
        <begin position="8"/>
        <end position="42"/>
    </location>
</feature>
<dbReference type="PANTHER" id="PTHR15683">
    <property type="entry name" value="SCAFFOLD ATTACHMENT FACTOR B-RELATED"/>
    <property type="match status" value="1"/>
</dbReference>
<dbReference type="SMART" id="SM00513">
    <property type="entry name" value="SAP"/>
    <property type="match status" value="1"/>
</dbReference>
<dbReference type="SUPFAM" id="SSF68906">
    <property type="entry name" value="SAP domain"/>
    <property type="match status" value="1"/>
</dbReference>
<dbReference type="EMBL" id="OU892286">
    <property type="protein sequence ID" value="CAG9761483.1"/>
    <property type="molecule type" value="Genomic_DNA"/>
</dbReference>
<dbReference type="InterPro" id="IPR003034">
    <property type="entry name" value="SAP_dom"/>
</dbReference>